<comment type="cofactor">
    <cofactor evidence="1">
        <name>(6R)-5,10-methylene-5,6,7,8-tetrahydrofolate</name>
        <dbReference type="ChEBI" id="CHEBI:15636"/>
    </cofactor>
</comment>
<dbReference type="GO" id="GO:0003677">
    <property type="term" value="F:DNA binding"/>
    <property type="evidence" value="ECO:0007669"/>
    <property type="project" value="TreeGrafter"/>
</dbReference>
<comment type="cofactor">
    <cofactor evidence="2">
        <name>FAD</name>
        <dbReference type="ChEBI" id="CHEBI:57692"/>
    </cofactor>
</comment>
<dbReference type="EMBL" id="CAEZXE010000187">
    <property type="protein sequence ID" value="CAB4692110.1"/>
    <property type="molecule type" value="Genomic_DNA"/>
</dbReference>
<dbReference type="PRINTS" id="PR00147">
    <property type="entry name" value="DNAPHOTLYASE"/>
</dbReference>
<dbReference type="InterPro" id="IPR014729">
    <property type="entry name" value="Rossmann-like_a/b/a_fold"/>
</dbReference>
<keyword evidence="5" id="KW-0157">Chromophore</keyword>
<reference evidence="7" key="1">
    <citation type="submission" date="2020-05" db="EMBL/GenBank/DDBJ databases">
        <authorList>
            <person name="Chiriac C."/>
            <person name="Salcher M."/>
            <person name="Ghai R."/>
            <person name="Kavagutti S V."/>
        </authorList>
    </citation>
    <scope>NUCLEOTIDE SEQUENCE</scope>
</reference>
<evidence type="ECO:0000256" key="4">
    <source>
        <dbReference type="ARBA" id="ARBA00022827"/>
    </source>
</evidence>
<evidence type="ECO:0000259" key="6">
    <source>
        <dbReference type="PROSITE" id="PS51645"/>
    </source>
</evidence>
<dbReference type="PROSITE" id="PS51645">
    <property type="entry name" value="PHR_CRY_ALPHA_BETA"/>
    <property type="match status" value="1"/>
</dbReference>
<name>A0A6J6CQ25_9ZZZZ</name>
<dbReference type="SUPFAM" id="SSF48173">
    <property type="entry name" value="Cryptochrome/photolyase FAD-binding domain"/>
    <property type="match status" value="1"/>
</dbReference>
<accession>A0A6J6CQ25</accession>
<gene>
    <name evidence="7" type="ORF">UFOPK1495_00926</name>
    <name evidence="8" type="ORF">UFOPK2350_01632</name>
</gene>
<dbReference type="EMBL" id="CAEZSU010000088">
    <property type="protein sequence ID" value="CAB4551888.1"/>
    <property type="molecule type" value="Genomic_DNA"/>
</dbReference>
<dbReference type="InterPro" id="IPR036155">
    <property type="entry name" value="Crypto/Photolyase_N_sf"/>
</dbReference>
<dbReference type="InterPro" id="IPR005101">
    <property type="entry name" value="Cryptochr/Photolyase_FAD-bd"/>
</dbReference>
<dbReference type="GO" id="GO:0009416">
    <property type="term" value="P:response to light stimulus"/>
    <property type="evidence" value="ECO:0007669"/>
    <property type="project" value="TreeGrafter"/>
</dbReference>
<dbReference type="Pfam" id="PF00875">
    <property type="entry name" value="DNA_photolyase"/>
    <property type="match status" value="1"/>
</dbReference>
<dbReference type="FunFam" id="1.10.579.10:FF:000003">
    <property type="entry name" value="Deoxyribodipyrimidine photo-lyase"/>
    <property type="match status" value="1"/>
</dbReference>
<organism evidence="7">
    <name type="scientific">freshwater metagenome</name>
    <dbReference type="NCBI Taxonomy" id="449393"/>
    <lineage>
        <taxon>unclassified sequences</taxon>
        <taxon>metagenomes</taxon>
        <taxon>ecological metagenomes</taxon>
    </lineage>
</organism>
<dbReference type="GO" id="GO:0006950">
    <property type="term" value="P:response to stress"/>
    <property type="evidence" value="ECO:0007669"/>
    <property type="project" value="UniProtKB-ARBA"/>
</dbReference>
<dbReference type="SUPFAM" id="SSF52425">
    <property type="entry name" value="Cryptochrome/photolyase, N-terminal domain"/>
    <property type="match status" value="1"/>
</dbReference>
<dbReference type="InterPro" id="IPR018394">
    <property type="entry name" value="DNA_photolyase_1_CS_C"/>
</dbReference>
<dbReference type="Gene3D" id="3.40.50.620">
    <property type="entry name" value="HUPs"/>
    <property type="match status" value="1"/>
</dbReference>
<dbReference type="Pfam" id="PF03441">
    <property type="entry name" value="FAD_binding_7"/>
    <property type="match status" value="1"/>
</dbReference>
<dbReference type="GO" id="GO:0003904">
    <property type="term" value="F:deoxyribodipyrimidine photo-lyase activity"/>
    <property type="evidence" value="ECO:0007669"/>
    <property type="project" value="TreeGrafter"/>
</dbReference>
<dbReference type="InterPro" id="IPR006050">
    <property type="entry name" value="DNA_photolyase_N"/>
</dbReference>
<dbReference type="PANTHER" id="PTHR11455:SF9">
    <property type="entry name" value="CRYPTOCHROME CIRCADIAN CLOCK 5 ISOFORM X1"/>
    <property type="match status" value="1"/>
</dbReference>
<dbReference type="GO" id="GO:0071949">
    <property type="term" value="F:FAD binding"/>
    <property type="evidence" value="ECO:0007669"/>
    <property type="project" value="TreeGrafter"/>
</dbReference>
<keyword evidence="4" id="KW-0274">FAD</keyword>
<feature type="domain" description="Photolyase/cryptochrome alpha/beta" evidence="6">
    <location>
        <begin position="4"/>
        <end position="131"/>
    </location>
</feature>
<evidence type="ECO:0000313" key="8">
    <source>
        <dbReference type="EMBL" id="CAB4692110.1"/>
    </source>
</evidence>
<dbReference type="PROSITE" id="PS00691">
    <property type="entry name" value="DNA_PHOTOLYASES_1_2"/>
    <property type="match status" value="1"/>
</dbReference>
<evidence type="ECO:0000256" key="1">
    <source>
        <dbReference type="ARBA" id="ARBA00001932"/>
    </source>
</evidence>
<dbReference type="InterPro" id="IPR036134">
    <property type="entry name" value="Crypto/Photolyase_FAD-like_sf"/>
</dbReference>
<dbReference type="Gene3D" id="1.10.579.10">
    <property type="entry name" value="DNA Cyclobutane Dipyrimidine Photolyase, subunit A, domain 3"/>
    <property type="match status" value="1"/>
</dbReference>
<sequence length="464" mass="51322">MSSTSGLVWFRRDLRLDDNPAWAAATSEHGQVTALFVVDPALFDRASSRRVVRLLGDVAALDAALSEHGGRLLVRVGDPRVVVPQEAGRLGVSAVHVNHDVTPYAAERDDAVRAALDAGAVEWVPEWGTLVHEPGHIRTNAGSLSQVFTPFFRVWERTPWTPWPTSGDAVLTNDPGDALPKIEGEYPVLDGEVGDAALPGERGALARLDLAVARADTYDEDRNTPSLLGTSQLSIDLRFGTLSPRRVAQVVGESTAGRAALVRQLAWRDWYAHMLIATPTLVEQPMKPQYAAIQWRQDDKGFEAWKNGRTGYPFVDAGMRQLRETGWMHNRVRMVTASFLVKNLLIDWRRGERYFRHVLLDADVSQNVGNWQWVAGTGPDASPYNRVFNPILQSQRFDANGDYIRRWVPELSSLDASAIHEPWATGPLELAAAGIEIGVDYPEPIVDLAFSRARVLDAYGAVKR</sequence>
<evidence type="ECO:0000313" key="7">
    <source>
        <dbReference type="EMBL" id="CAB4551888.1"/>
    </source>
</evidence>
<evidence type="ECO:0000256" key="5">
    <source>
        <dbReference type="ARBA" id="ARBA00022991"/>
    </source>
</evidence>
<keyword evidence="3" id="KW-0285">Flavoprotein</keyword>
<dbReference type="Gene3D" id="1.25.40.80">
    <property type="match status" value="1"/>
</dbReference>
<dbReference type="InterPro" id="IPR002081">
    <property type="entry name" value="Cryptochrome/DNA_photolyase_1"/>
</dbReference>
<dbReference type="PANTHER" id="PTHR11455">
    <property type="entry name" value="CRYPTOCHROME"/>
    <property type="match status" value="1"/>
</dbReference>
<proteinExistence type="predicted"/>
<dbReference type="AlphaFoldDB" id="A0A6J6CQ25"/>
<dbReference type="GO" id="GO:0006139">
    <property type="term" value="P:nucleobase-containing compound metabolic process"/>
    <property type="evidence" value="ECO:0007669"/>
    <property type="project" value="UniProtKB-ARBA"/>
</dbReference>
<protein>
    <submittedName>
        <fullName evidence="7">Unannotated protein</fullName>
    </submittedName>
</protein>
<evidence type="ECO:0000256" key="2">
    <source>
        <dbReference type="ARBA" id="ARBA00001974"/>
    </source>
</evidence>
<evidence type="ECO:0000256" key="3">
    <source>
        <dbReference type="ARBA" id="ARBA00022630"/>
    </source>
</evidence>